<name>A0ABR2K498_9EUKA</name>
<dbReference type="Proteomes" id="UP001470230">
    <property type="component" value="Unassembled WGS sequence"/>
</dbReference>
<evidence type="ECO:0000313" key="2">
    <source>
        <dbReference type="Proteomes" id="UP001470230"/>
    </source>
</evidence>
<sequence length="677" mass="79874">MISETEILNFQSLFLYKELHSSNEKVVSKSIYRILSFLSPTQFLVLATSTYFQQIYLYNMDSSSKKLLLTLPIHKKIISSSLSTNEDKLFVVLYSPQNCFSKRPFYTVHCYITNSNISYPVSVPIFNFIPKIECAESNTKFIFSSNNDQFEIYDILCNENEFQLHLDRKSKNGVIWWNLKDKNQIEYVKVDPKKGKFKFFCSQRTFHLPILPNPLPSDFFYLNGDLNKFQDVILFLSKEYFGIILPFSQLEIKLSYKKKIENYSLSNFMFFKNDLFIGLTPQRTFIFILLNSISQPRSAFEIKINKNREEQYLRLTSFHALNCINQNTGVQFSISYDYKSLILADSRLFIPFFHYSIMDNKEKTFEFNFENKSIRIHHQCDFFSLLTDNILETFWNGTVFQEYFLCIFLRDIFQYLPQKQKDFFIYHSTTFCPTFHFRKELKKFTQFQINDTNSSNSSQQFDHQLIKERNARNNQINSWGILKIEDSNTFLEYFNICSHNSSNDTDYYYNTSIYEILIDLILSFTVENVISDNLHFYSLIQITSLLSSVTDLSLNVNSNLFKKNNRDSSLLDKTKEVVFNSLSKSCTEFWEVNKIIKSSVSLPEIDTDSNFGTKILTKNEARASWWKIHLNTRINEITEQTYGNSIFDAFAEVTTDADESIQRSLISFYRPYFSDNF</sequence>
<organism evidence="1 2">
    <name type="scientific">Tritrichomonas musculus</name>
    <dbReference type="NCBI Taxonomy" id="1915356"/>
    <lineage>
        <taxon>Eukaryota</taxon>
        <taxon>Metamonada</taxon>
        <taxon>Parabasalia</taxon>
        <taxon>Tritrichomonadida</taxon>
        <taxon>Tritrichomonadidae</taxon>
        <taxon>Tritrichomonas</taxon>
    </lineage>
</organism>
<evidence type="ECO:0000313" key="1">
    <source>
        <dbReference type="EMBL" id="KAK8885959.1"/>
    </source>
</evidence>
<proteinExistence type="predicted"/>
<gene>
    <name evidence="1" type="ORF">M9Y10_041418</name>
</gene>
<dbReference type="InterPro" id="IPR036322">
    <property type="entry name" value="WD40_repeat_dom_sf"/>
</dbReference>
<comment type="caution">
    <text evidence="1">The sequence shown here is derived from an EMBL/GenBank/DDBJ whole genome shotgun (WGS) entry which is preliminary data.</text>
</comment>
<dbReference type="EMBL" id="JAPFFF010000007">
    <property type="protein sequence ID" value="KAK8885959.1"/>
    <property type="molecule type" value="Genomic_DNA"/>
</dbReference>
<reference evidence="1 2" key="1">
    <citation type="submission" date="2024-04" db="EMBL/GenBank/DDBJ databases">
        <title>Tritrichomonas musculus Genome.</title>
        <authorList>
            <person name="Alves-Ferreira E."/>
            <person name="Grigg M."/>
            <person name="Lorenzi H."/>
            <person name="Galac M."/>
        </authorList>
    </citation>
    <scope>NUCLEOTIDE SEQUENCE [LARGE SCALE GENOMIC DNA]</scope>
    <source>
        <strain evidence="1 2">EAF2021</strain>
    </source>
</reference>
<protein>
    <submittedName>
        <fullName evidence="1">Uncharacterized protein</fullName>
    </submittedName>
</protein>
<accession>A0ABR2K498</accession>
<keyword evidence="2" id="KW-1185">Reference proteome</keyword>
<dbReference type="SUPFAM" id="SSF50978">
    <property type="entry name" value="WD40 repeat-like"/>
    <property type="match status" value="1"/>
</dbReference>